<gene>
    <name evidence="1" type="ORF">RHGRI_016537</name>
</gene>
<name>A0AAV6JUI5_9ERIC</name>
<organism evidence="1 2">
    <name type="scientific">Rhododendron griersonianum</name>
    <dbReference type="NCBI Taxonomy" id="479676"/>
    <lineage>
        <taxon>Eukaryota</taxon>
        <taxon>Viridiplantae</taxon>
        <taxon>Streptophyta</taxon>
        <taxon>Embryophyta</taxon>
        <taxon>Tracheophyta</taxon>
        <taxon>Spermatophyta</taxon>
        <taxon>Magnoliopsida</taxon>
        <taxon>eudicotyledons</taxon>
        <taxon>Gunneridae</taxon>
        <taxon>Pentapetalae</taxon>
        <taxon>asterids</taxon>
        <taxon>Ericales</taxon>
        <taxon>Ericaceae</taxon>
        <taxon>Ericoideae</taxon>
        <taxon>Rhodoreae</taxon>
        <taxon>Rhododendron</taxon>
    </lineage>
</organism>
<evidence type="ECO:0000313" key="1">
    <source>
        <dbReference type="EMBL" id="KAG5543814.1"/>
    </source>
</evidence>
<protein>
    <submittedName>
        <fullName evidence="1">Uncharacterized protein</fullName>
    </submittedName>
</protein>
<reference evidence="1 2" key="1">
    <citation type="submission" date="2020-08" db="EMBL/GenBank/DDBJ databases">
        <title>Plant Genome Project.</title>
        <authorList>
            <person name="Zhang R.-G."/>
        </authorList>
    </citation>
    <scope>NUCLEOTIDE SEQUENCE [LARGE SCALE GENOMIC DNA]</scope>
    <source>
        <strain evidence="1">WSP0</strain>
        <tissue evidence="1">Leaf</tissue>
    </source>
</reference>
<dbReference type="EMBL" id="JACTNZ010000006">
    <property type="protein sequence ID" value="KAG5543814.1"/>
    <property type="molecule type" value="Genomic_DNA"/>
</dbReference>
<dbReference type="AlphaFoldDB" id="A0AAV6JUI5"/>
<dbReference type="Proteomes" id="UP000823749">
    <property type="component" value="Chromosome 6"/>
</dbReference>
<proteinExistence type="predicted"/>
<evidence type="ECO:0000313" key="2">
    <source>
        <dbReference type="Proteomes" id="UP000823749"/>
    </source>
</evidence>
<comment type="caution">
    <text evidence="1">The sequence shown here is derived from an EMBL/GenBank/DDBJ whole genome shotgun (WGS) entry which is preliminary data.</text>
</comment>
<keyword evidence="2" id="KW-1185">Reference proteome</keyword>
<sequence>MATKKAVGKRTRGTGRTKEELESFYSLIPEQHGRSICFRAVQCSTRSIGFYCIPVDDDDIGAADDGQLPPELLYGKQPKRIWALLNTTNISRSSTFEARFNFNPGGRKYIKRPQGGRKYIKRPRYFKRPQGGRKYIKKPQGGRKYPKFVKEQAMN</sequence>
<accession>A0AAV6JUI5</accession>